<dbReference type="Pfam" id="PF02536">
    <property type="entry name" value="mTERF"/>
    <property type="match status" value="1"/>
</dbReference>
<dbReference type="Proteomes" id="UP000824120">
    <property type="component" value="Chromosome 2"/>
</dbReference>
<dbReference type="GO" id="GO:0003676">
    <property type="term" value="F:nucleic acid binding"/>
    <property type="evidence" value="ECO:0007669"/>
    <property type="project" value="InterPro"/>
</dbReference>
<evidence type="ECO:0000256" key="3">
    <source>
        <dbReference type="ARBA" id="ARBA00022946"/>
    </source>
</evidence>
<keyword evidence="2" id="KW-0804">Transcription</keyword>
<proteinExistence type="inferred from homology"/>
<comment type="caution">
    <text evidence="4">The sequence shown here is derived from an EMBL/GenBank/DDBJ whole genome shotgun (WGS) entry which is preliminary data.</text>
</comment>
<dbReference type="PANTHER" id="PTHR13068">
    <property type="entry name" value="CGI-12 PROTEIN-RELATED"/>
    <property type="match status" value="1"/>
</dbReference>
<name>A0A9J6ABR3_SOLCO</name>
<reference evidence="4 5" key="1">
    <citation type="submission" date="2020-09" db="EMBL/GenBank/DDBJ databases">
        <title>De no assembly of potato wild relative species, Solanum commersonii.</title>
        <authorList>
            <person name="Cho K."/>
        </authorList>
    </citation>
    <scope>NUCLEOTIDE SEQUENCE [LARGE SCALE GENOMIC DNA]</scope>
    <source>
        <strain evidence="4">LZ3.2</strain>
        <tissue evidence="4">Leaf</tissue>
    </source>
</reference>
<sequence>MISHLNHLFSTAISEKGSTSHSPQKFASLNIRCFRSSPNAKVEVLELSTQTPISPAVNKISRVARTDGQAVLFEYLHCTRGFNYVDAEHISKNSPCFLQSLLSKVDNDQDVTRALTRYFRYHPINEFEPFLESLGLKQSELTSMLPRDLIFLSDDHVLFDNYHVLCYYGIPRTKIGKIYKEATDVFGYDHGVLDMKLRAYEKLGLSRSTVIKLVTCSPTLLVGETNSELIQVLEKLKILGFENDWMGGYLSNRHSYNWGRMLNTLHFLNEVGYSDEKMATLFTMNPAFLFEGSGKQIYVLVGQLLKLGVKMNDIYLLFCQNPNILSLKCTKNLWHALYFLSEIGLETEIIANIVSTHIQLLGSHSLKGPKTLLRDFKGDKCCLCQTIKDDPLNLFRLASKSKFDVEQMTSQDPGKLFQKTTFLLRLGYVENSDEMAKALKQFRGRGDQLQERFDCLVNAGLDCNVVINMIKQAPTTLNQSKNVLEKKIVLLKTYLGYPVESIVSFPSYLCYDVDRVHLRFSMYAWLKQKGAAKPTLSVSTLLACSDARFDFSSQLLVATPITALSLHAGYFVRIQLGTDLQALKGKQNSSTIRAYNMGSWKTTLNQNYSLYIKTTSKTKSHSKQLPIKEGLWPALNLKPFLSVHMIATTIATTLHRIAPLPDSDIAHILAHRSSSFQSPTEDAIRKNLDAKLLKPFNCGQSPPSSLPEGRAVSWADHRPTWVKKIMHLRSLGCDASLSPKHQYIPDLCLLPGLALFLHGTP</sequence>
<dbReference type="AlphaFoldDB" id="A0A9J6ABR3"/>
<accession>A0A9J6ABR3</accession>
<keyword evidence="5" id="KW-1185">Reference proteome</keyword>
<keyword evidence="2" id="KW-0806">Transcription termination</keyword>
<dbReference type="EMBL" id="JACXVP010000002">
    <property type="protein sequence ID" value="KAG5621960.1"/>
    <property type="molecule type" value="Genomic_DNA"/>
</dbReference>
<dbReference type="PANTHER" id="PTHR13068:SF103">
    <property type="entry name" value="MITOCHONDRIAL TRANSCRIPTION TERMINATION FACTOR FAMILY PROTEIN"/>
    <property type="match status" value="1"/>
</dbReference>
<organism evidence="4 5">
    <name type="scientific">Solanum commersonii</name>
    <name type="common">Commerson's wild potato</name>
    <name type="synonym">Commerson's nightshade</name>
    <dbReference type="NCBI Taxonomy" id="4109"/>
    <lineage>
        <taxon>Eukaryota</taxon>
        <taxon>Viridiplantae</taxon>
        <taxon>Streptophyta</taxon>
        <taxon>Embryophyta</taxon>
        <taxon>Tracheophyta</taxon>
        <taxon>Spermatophyta</taxon>
        <taxon>Magnoliopsida</taxon>
        <taxon>eudicotyledons</taxon>
        <taxon>Gunneridae</taxon>
        <taxon>Pentapetalae</taxon>
        <taxon>asterids</taxon>
        <taxon>lamiids</taxon>
        <taxon>Solanales</taxon>
        <taxon>Solanaceae</taxon>
        <taxon>Solanoideae</taxon>
        <taxon>Solaneae</taxon>
        <taxon>Solanum</taxon>
    </lineage>
</organism>
<keyword evidence="3" id="KW-0809">Transit peptide</keyword>
<dbReference type="FunFam" id="1.25.70.10:FF:000019">
    <property type="entry name" value="mTERF family protein"/>
    <property type="match status" value="1"/>
</dbReference>
<protein>
    <submittedName>
        <fullName evidence="4">Uncharacterized protein</fullName>
    </submittedName>
</protein>
<dbReference type="OrthoDB" id="764594at2759"/>
<gene>
    <name evidence="4" type="ORF">H5410_007178</name>
</gene>
<dbReference type="Gene3D" id="1.25.70.10">
    <property type="entry name" value="Transcription termination factor 3, mitochondrial"/>
    <property type="match status" value="2"/>
</dbReference>
<keyword evidence="2" id="KW-0805">Transcription regulation</keyword>
<dbReference type="InterPro" id="IPR038538">
    <property type="entry name" value="MTERF_sf"/>
</dbReference>
<dbReference type="GO" id="GO:0006353">
    <property type="term" value="P:DNA-templated transcription termination"/>
    <property type="evidence" value="ECO:0007669"/>
    <property type="project" value="UniProtKB-KW"/>
</dbReference>
<evidence type="ECO:0000256" key="2">
    <source>
        <dbReference type="ARBA" id="ARBA00022472"/>
    </source>
</evidence>
<dbReference type="SMART" id="SM00733">
    <property type="entry name" value="Mterf"/>
    <property type="match status" value="5"/>
</dbReference>
<evidence type="ECO:0000256" key="1">
    <source>
        <dbReference type="ARBA" id="ARBA00007692"/>
    </source>
</evidence>
<comment type="similarity">
    <text evidence="1">Belongs to the mTERF family.</text>
</comment>
<dbReference type="InterPro" id="IPR003690">
    <property type="entry name" value="MTERF"/>
</dbReference>
<evidence type="ECO:0000313" key="5">
    <source>
        <dbReference type="Proteomes" id="UP000824120"/>
    </source>
</evidence>
<evidence type="ECO:0000313" key="4">
    <source>
        <dbReference type="EMBL" id="KAG5621960.1"/>
    </source>
</evidence>